<dbReference type="Gene3D" id="1.10.510.10">
    <property type="entry name" value="Transferase(Phosphotransferase) domain 1"/>
    <property type="match status" value="1"/>
</dbReference>
<evidence type="ECO:0000256" key="2">
    <source>
        <dbReference type="ARBA" id="ARBA00022840"/>
    </source>
</evidence>
<dbReference type="SUPFAM" id="SSF56112">
    <property type="entry name" value="Protein kinase-like (PK-like)"/>
    <property type="match status" value="1"/>
</dbReference>
<keyword evidence="4" id="KW-1185">Reference proteome</keyword>
<reference evidence="4" key="1">
    <citation type="submission" date="2012-09" db="EMBL/GenBank/DDBJ databases">
        <authorList>
            <person name="Martin A.A."/>
        </authorList>
    </citation>
    <scope>NUCLEOTIDE SEQUENCE</scope>
</reference>
<dbReference type="Gene3D" id="3.30.200.20">
    <property type="entry name" value="Phosphorylase Kinase, domain 1"/>
    <property type="match status" value="1"/>
</dbReference>
<dbReference type="InterPro" id="IPR050198">
    <property type="entry name" value="Non-receptor_tyrosine_kinases"/>
</dbReference>
<dbReference type="PROSITE" id="PS50011">
    <property type="entry name" value="PROTEIN_KINASE_DOM"/>
    <property type="match status" value="1"/>
</dbReference>
<dbReference type="InterPro" id="IPR001245">
    <property type="entry name" value="Ser-Thr/Tyr_kinase_cat_dom"/>
</dbReference>
<evidence type="ECO:0000259" key="3">
    <source>
        <dbReference type="PROSITE" id="PS50011"/>
    </source>
</evidence>
<dbReference type="CDD" id="cd00192">
    <property type="entry name" value="PTKc"/>
    <property type="match status" value="1"/>
</dbReference>
<evidence type="ECO:0000313" key="5">
    <source>
        <dbReference type="WBParaSite" id="ACAC_0000174301-mRNA-1"/>
    </source>
</evidence>
<dbReference type="Pfam" id="PF07714">
    <property type="entry name" value="PK_Tyr_Ser-Thr"/>
    <property type="match status" value="1"/>
</dbReference>
<keyword evidence="1" id="KW-0547">Nucleotide-binding</keyword>
<evidence type="ECO:0000256" key="1">
    <source>
        <dbReference type="ARBA" id="ARBA00022741"/>
    </source>
</evidence>
<keyword evidence="2" id="KW-0067">ATP-binding</keyword>
<accession>A0A0K0CWD6</accession>
<name>A0A0K0CWD6_ANGCA</name>
<dbReference type="WBParaSite" id="ACAC_0000174301-mRNA-1">
    <property type="protein sequence ID" value="ACAC_0000174301-mRNA-1"/>
    <property type="gene ID" value="ACAC_0000174301"/>
</dbReference>
<dbReference type="InterPro" id="IPR020635">
    <property type="entry name" value="Tyr_kinase_cat_dom"/>
</dbReference>
<dbReference type="PROSITE" id="PS00109">
    <property type="entry name" value="PROTEIN_KINASE_TYR"/>
    <property type="match status" value="1"/>
</dbReference>
<dbReference type="SMART" id="SM00219">
    <property type="entry name" value="TyrKc"/>
    <property type="match status" value="1"/>
</dbReference>
<dbReference type="InterPro" id="IPR008266">
    <property type="entry name" value="Tyr_kinase_AS"/>
</dbReference>
<proteinExistence type="predicted"/>
<feature type="domain" description="Protein kinase" evidence="3">
    <location>
        <begin position="111"/>
        <end position="367"/>
    </location>
</feature>
<reference evidence="5" key="2">
    <citation type="submission" date="2017-02" db="UniProtKB">
        <authorList>
            <consortium name="WormBaseParasite"/>
        </authorList>
    </citation>
    <scope>IDENTIFICATION</scope>
</reference>
<dbReference type="GO" id="GO:0004713">
    <property type="term" value="F:protein tyrosine kinase activity"/>
    <property type="evidence" value="ECO:0007669"/>
    <property type="project" value="InterPro"/>
</dbReference>
<sequence length="398" mass="45328">MKGLVRSRLRSYCDVHCRTYLAVAFCANMRTYLALLKEPGDFLVRATDSRNMPEIVISVLNDKRELVNLTIKVLATVLDTVQYHKLPGHAKLIRGISRPTWLIKHEYVSFDKDKDLLGRGNFCNVYKGIYTRPHDEKIVVAVKICHEGSVSKGFQETKEARDQMLSEAQMMSYYVHNHVIEVGGDLQSHLKKQQQAIEVGERIDYTLEAARGMRYLHKKNCIHRDLAARNCLISAKGLIKIADFGLSKLVNDLEKADKEEDDKDEPSPQIPLRWMAPESLKRPMKFSTKTDVWSFAIMMYEVFNCGVKPWPDDPPKKIATAIRKCNMPSMPEGTPEELKELTAQIWVVDPALRPTMAQLCSSLYAAMKKYRPPPPEKFTLNTINGVQRTQMDAAITVS</sequence>
<dbReference type="InterPro" id="IPR000719">
    <property type="entry name" value="Prot_kinase_dom"/>
</dbReference>
<evidence type="ECO:0000313" key="4">
    <source>
        <dbReference type="Proteomes" id="UP000035642"/>
    </source>
</evidence>
<protein>
    <submittedName>
        <fullName evidence="5">Protein kinase domain-containing protein</fullName>
    </submittedName>
</protein>
<dbReference type="GO" id="GO:0005524">
    <property type="term" value="F:ATP binding"/>
    <property type="evidence" value="ECO:0007669"/>
    <property type="project" value="UniProtKB-KW"/>
</dbReference>
<dbReference type="Proteomes" id="UP000035642">
    <property type="component" value="Unassembled WGS sequence"/>
</dbReference>
<dbReference type="InterPro" id="IPR011009">
    <property type="entry name" value="Kinase-like_dom_sf"/>
</dbReference>
<dbReference type="PANTHER" id="PTHR24418">
    <property type="entry name" value="TYROSINE-PROTEIN KINASE"/>
    <property type="match status" value="1"/>
</dbReference>
<dbReference type="STRING" id="6313.A0A0K0CWD6"/>
<dbReference type="AlphaFoldDB" id="A0A0K0CWD6"/>
<organism evidence="4 5">
    <name type="scientific">Angiostrongylus cantonensis</name>
    <name type="common">Rat lungworm</name>
    <dbReference type="NCBI Taxonomy" id="6313"/>
    <lineage>
        <taxon>Eukaryota</taxon>
        <taxon>Metazoa</taxon>
        <taxon>Ecdysozoa</taxon>
        <taxon>Nematoda</taxon>
        <taxon>Chromadorea</taxon>
        <taxon>Rhabditida</taxon>
        <taxon>Rhabditina</taxon>
        <taxon>Rhabditomorpha</taxon>
        <taxon>Strongyloidea</taxon>
        <taxon>Metastrongylidae</taxon>
        <taxon>Angiostrongylus</taxon>
    </lineage>
</organism>
<dbReference type="PRINTS" id="PR00109">
    <property type="entry name" value="TYRKINASE"/>
</dbReference>